<dbReference type="InterPro" id="IPR045167">
    <property type="entry name" value="Hobbit"/>
</dbReference>
<dbReference type="Proteomes" id="UP000030758">
    <property type="component" value="Unassembled WGS sequence"/>
</dbReference>
<organism evidence="7">
    <name type="scientific">Trichuris suis</name>
    <name type="common">pig whipworm</name>
    <dbReference type="NCBI Taxonomy" id="68888"/>
    <lineage>
        <taxon>Eukaryota</taxon>
        <taxon>Metazoa</taxon>
        <taxon>Ecdysozoa</taxon>
        <taxon>Nematoda</taxon>
        <taxon>Enoplea</taxon>
        <taxon>Dorylaimia</taxon>
        <taxon>Trichinellida</taxon>
        <taxon>Trichuridae</taxon>
        <taxon>Trichuris</taxon>
    </lineage>
</organism>
<evidence type="ECO:0000259" key="6">
    <source>
        <dbReference type="SMART" id="SM01214"/>
    </source>
</evidence>
<evidence type="ECO:0000256" key="2">
    <source>
        <dbReference type="ARBA" id="ARBA00022692"/>
    </source>
</evidence>
<keyword evidence="4 5" id="KW-0472">Membrane</keyword>
<comment type="subcellular location">
    <subcellularLocation>
        <location evidence="1">Membrane</location>
        <topology evidence="1">Multi-pass membrane protein</topology>
    </subcellularLocation>
</comment>
<feature type="transmembrane region" description="Helical" evidence="5">
    <location>
        <begin position="224"/>
        <end position="244"/>
    </location>
</feature>
<dbReference type="GO" id="GO:0016020">
    <property type="term" value="C:membrane"/>
    <property type="evidence" value="ECO:0007669"/>
    <property type="project" value="UniProtKB-SubCell"/>
</dbReference>
<reference evidence="7" key="1">
    <citation type="journal article" date="2014" name="Nat. Genet.">
        <title>Genome and transcriptome of the porcine whipworm Trichuris suis.</title>
        <authorList>
            <person name="Jex A.R."/>
            <person name="Nejsum P."/>
            <person name="Schwarz E.M."/>
            <person name="Hu L."/>
            <person name="Young N.D."/>
            <person name="Hall R.S."/>
            <person name="Korhonen P.K."/>
            <person name="Liao S."/>
            <person name="Thamsborg S."/>
            <person name="Xia J."/>
            <person name="Xu P."/>
            <person name="Wang S."/>
            <person name="Scheerlinck J.P."/>
            <person name="Hofmann A."/>
            <person name="Sternberg P.W."/>
            <person name="Wang J."/>
            <person name="Gasser R.B."/>
        </authorList>
    </citation>
    <scope>NUCLEOTIDE SEQUENCE [LARGE SCALE GENOMIC DNA]</scope>
    <source>
        <strain evidence="7">DCEP-RM93F</strain>
    </source>
</reference>
<keyword evidence="3 5" id="KW-1133">Transmembrane helix</keyword>
<evidence type="ECO:0000256" key="3">
    <source>
        <dbReference type="ARBA" id="ARBA00022989"/>
    </source>
</evidence>
<dbReference type="InterPro" id="IPR019441">
    <property type="entry name" value="FMP27/BLTP2/Hobbit_GFWDK_RBG"/>
</dbReference>
<feature type="transmembrane region" description="Helical" evidence="5">
    <location>
        <begin position="323"/>
        <end position="343"/>
    </location>
</feature>
<evidence type="ECO:0000256" key="4">
    <source>
        <dbReference type="ARBA" id="ARBA00023136"/>
    </source>
</evidence>
<evidence type="ECO:0000256" key="1">
    <source>
        <dbReference type="ARBA" id="ARBA00004141"/>
    </source>
</evidence>
<evidence type="ECO:0000256" key="5">
    <source>
        <dbReference type="SAM" id="Phobius"/>
    </source>
</evidence>
<dbReference type="SMART" id="SM01214">
    <property type="entry name" value="Fmp27_GFWDK"/>
    <property type="match status" value="1"/>
</dbReference>
<feature type="transmembrane region" description="Helical" evidence="5">
    <location>
        <begin position="29"/>
        <end position="53"/>
    </location>
</feature>
<evidence type="ECO:0000313" key="7">
    <source>
        <dbReference type="EMBL" id="KFD72540.1"/>
    </source>
</evidence>
<feature type="transmembrane region" description="Helical" evidence="5">
    <location>
        <begin position="290"/>
        <end position="311"/>
    </location>
</feature>
<dbReference type="PANTHER" id="PTHR15678">
    <property type="entry name" value="ANTIGEN MLAA-22-RELATED"/>
    <property type="match status" value="1"/>
</dbReference>
<protein>
    <recommendedName>
        <fullName evidence="6">FMP27/BLTP2/Hobbit GFWDK motif-containing RBG unit domain-containing protein</fullName>
    </recommendedName>
</protein>
<feature type="transmembrane region" description="Helical" evidence="5">
    <location>
        <begin position="113"/>
        <end position="133"/>
    </location>
</feature>
<sequence length="2599" mass="295969">MIRLLGLCHPNENTEQDATSFWSIVRVKILLIVCLLVVTLGSSLFPLLFRRIASNAQSLRARRHLVVTIFSLLSCFGGGVFLGTSLLDLLPDTREELLDAVDSSSFSFRNFPLAEFFTAIGFSFILCIEQLAIHAKLAHGRRASVASSSQSNCARGGASPCEGKPLLNESHRQLSYSSITNEEDIHDDPMTHSWLRAVILVLTLSVHALFEGLAMGLINQYTTAFQIFAALCIHKSLVAFSLGLRLISFKDVSTCTVILFCSAFASVGSLGGFIGIVLSESLRSKLAHFITGSLQGIACGTFLYIVTFEILPHELSSSTAHLLPVKLIFFLAGLGTIAFVLYYAESMSYLWLLLIIVVATIFFYGRLKVQIAALLHCVLRKVLRCENVACGNFGFVSLSYLSIRYEGVSLEIDRAWIRVQGRYIVLCLNYVRVEGSLCDLRLHQNSKTRWSNPWLKSILCQCMKVVAFEVGSVNVALLDTFPGFLLHVTFEDISLYSAPLAWNSWQLSCYLKLFNLKVLERLSAESPSVNYLNIVNRLTLTLQLSTDDLRLKLVQLECYSPVASFSSGFANVICRQVEKRFVMGKFARDGNVSWTRLLSSTSFELIISRPLVRFSTSGQRSLQLMLSHLSVSADGSIPKTVQVQLSDLLLVESKLDVVSLAMRRLVCNVKLDPSCHVRSNMELFVDCARVSIDYEDFLSCLTYVAPLLCGYRKMNQSKGALLSCMSVRLVYSFVQVGLPDDLLLTFQFACIYFVKKSPIKSEFGLHTFGWHIGSAKGEPVTADFKNKSATHKWGWSVIHGACVFKLHHLFGCTLAQAYVGRLDLECRIEWIRMVCRLFKAIYRTIEKPTASAYSPAIGAKKYAFKLNIDEISIFIPLFQFEACCLFRFTSSWIAYTPEVSTFFINLAECYSFGVTTSTEDLKLSMLQEEGSSRSYIEGIDINCWRTDYWVAFGNVKMCVQKSSVLYWSPALHMLLHKTFATFAKLSMLLSRRKKSAKAGSRDGAAMKAFWKSSKSTISFKSTLQVNFQLPEDHNLEFKLPEAKVSLNFGNPSIEADSLVISCDSHEVFNLTGVCIEKVPFYPIFNVLRQYTKVLMSPRNSCWIWSIKTLAIVFPYGYHFNAIHEQIINAWKWVKSLRTSGRLLGVPVMWSDWHIKIGTVSIEICDDPFEVKLRDNYTVDLSISAVIVISSEENLILKLMVDEYFEAENRAAILRSRIEEQCLAGSLTSQPDLNDLFACLSKRSSSIYIQRSQKLYKGLPSRTSLFRCSFEAMDLKVFADINFLGETRLCQQIRSMDPNSPWPDQPRFQTLWCRYVDLNFNEMFAQMRDYPLPYMDIKDGRVAGRFAGCEMRGTERSFRTVNFALGHKFGFSTLERHIGVLKYFYDFSSEFKTFRWSYGPCWEPCLAMINSCLALIRRPSLDPSPPLPFWDRARLLFHGRLRLLSNRLVLALLASSDPYNDTEQLEWTWEKLLFEWKAGNVLLKCDFDLYVRTASKYDDCCLFHFPNLKLNLRFDWSCIGNPYNHNAVSLCAPDKLPDRSADQRHDSYGAFRSQHLNLTFVIDVHEKRECTDSLRVLLYSNTFRWLVRLRDTVSAINRPIKRGSLYSNTRTPKTQLSRHYKKLNISISLPKFLVTYWPSFTSDRGVHFTCSALQLSSAHELHLEDFTSSSELLYRRKRTKIQTTFLNARMSHVDCYLLGNCPDHCVDERKSFFLGIDRLTYCRDLIDFNGVPVTVHHVVVRNVKAIWTAFNRDIALHIYDNIEKGKIIRRNLSTDALKLVIDNESDKTVQQKKKDVVPKPFCQSEDGSMKLLQKLIDEANTKSVAYCEEDSDRKRHDLTGIQLCQEDDVLFSKWQIELISMQVALKGCDTTGYILCTAAHGRIVNKIHQPIWRANQLLGKSTWVTRFSGMQYFATVNPGDKMSKTSSTSTESFRANSDISEFKFLDVALLNFDAESPGKLTNSAQQSKGDSRLLCKAERSSLPSVSPRTDGVASVGNECAEHQWDSDFSYIKTNSLPFDSQWLSSLDQVQWLGKDLIEESFSSDRLSDVVTSVINEGDSAGGVIPESSLRDASLQRVISRCSCELMVCCFTENFEPSELGILHVSAREYDGITECDPDDCVTLIHPKLDIHTSYDQYSMILDVVNNLILYVDPNKKKSAENLLKFRFKMQLQSLDDLRPYILSLQNEVRLLWAQNRDIELAMYHMHPLLKDHPELVPSYLDLAKDLEQSKANLSLKNEDLHIAIRCFKEKKLHGNRPTENLSYDLKSAVARRFEVSIEEAQWCLTEANGQLGLAQLQLENFLYTKVSRINDSGEHMFEINSLKIINLLPNSPFMEVLQMQESHSATHKPAVLVVCRELAPVGGITVLEHLEVSVRPMVVQMTYIFFHTMMKFFFPDRSIETAEESVRNEASSVSHRKKKKHRRSKLALIRKSVMPKKRKLTKEPGNYIDLMKLRAMKNILFMNVRVNEVPIVVTYKGASNGYIDNFKNFELTFPLIEYHNQNWTWLDLAVGIKAKSLRVLLKQVVRRKLMKPRLADFFGGRKAESYQELRDEDKKRMILGPKLVRVVPVGEEHLQVYEAVCVKYLHAFVFKLPCSFTRKL</sequence>
<keyword evidence="2 5" id="KW-0812">Transmembrane</keyword>
<feature type="transmembrane region" description="Helical" evidence="5">
    <location>
        <begin position="349"/>
        <end position="367"/>
    </location>
</feature>
<feature type="transmembrane region" description="Helical" evidence="5">
    <location>
        <begin position="65"/>
        <end position="87"/>
    </location>
</feature>
<dbReference type="PANTHER" id="PTHR15678:SF6">
    <property type="entry name" value="BRIDGE-LIKE LIPID TRANSFER PROTEIN FAMILY MEMBER 2"/>
    <property type="match status" value="1"/>
</dbReference>
<gene>
    <name evidence="7" type="ORF">M514_04021</name>
</gene>
<dbReference type="Pfam" id="PF10344">
    <property type="entry name" value="Hobbit"/>
    <property type="match status" value="3"/>
</dbReference>
<feature type="transmembrane region" description="Helical" evidence="5">
    <location>
        <begin position="256"/>
        <end position="278"/>
    </location>
</feature>
<dbReference type="EMBL" id="KL367477">
    <property type="protein sequence ID" value="KFD72540.1"/>
    <property type="molecule type" value="Genomic_DNA"/>
</dbReference>
<dbReference type="InterPro" id="IPR003689">
    <property type="entry name" value="ZIP"/>
</dbReference>
<dbReference type="GO" id="GO:0046873">
    <property type="term" value="F:metal ion transmembrane transporter activity"/>
    <property type="evidence" value="ECO:0007669"/>
    <property type="project" value="InterPro"/>
</dbReference>
<accession>A0A085NSU4</accession>
<dbReference type="Pfam" id="PF02535">
    <property type="entry name" value="Zip"/>
    <property type="match status" value="1"/>
</dbReference>
<feature type="domain" description="FMP27/BLTP2/Hobbit GFWDK motif-containing RBG unit" evidence="6">
    <location>
        <begin position="1328"/>
        <end position="1460"/>
    </location>
</feature>
<name>A0A085NSU4_9BILA</name>
<proteinExistence type="predicted"/>